<evidence type="ECO:0000313" key="10">
    <source>
        <dbReference type="Proteomes" id="UP001172673"/>
    </source>
</evidence>
<dbReference type="AlphaFoldDB" id="A0AA38XI43"/>
<evidence type="ECO:0000256" key="4">
    <source>
        <dbReference type="ARBA" id="ARBA00023125"/>
    </source>
</evidence>
<dbReference type="CDD" id="cd12148">
    <property type="entry name" value="fungal_TF_MHR"/>
    <property type="match status" value="1"/>
</dbReference>
<reference evidence="9" key="1">
    <citation type="submission" date="2022-10" db="EMBL/GenBank/DDBJ databases">
        <title>Culturing micro-colonial fungi from biological soil crusts in the Mojave desert and describing Neophaeococcomyces mojavensis, and introducing the new genera and species Taxawa tesnikishii.</title>
        <authorList>
            <person name="Kurbessoian T."/>
            <person name="Stajich J.E."/>
        </authorList>
    </citation>
    <scope>NUCLEOTIDE SEQUENCE</scope>
    <source>
        <strain evidence="9">TK_41</strain>
    </source>
</reference>
<feature type="domain" description="Zn(2)-C6 fungal-type" evidence="8">
    <location>
        <begin position="6"/>
        <end position="35"/>
    </location>
</feature>
<dbReference type="PROSITE" id="PS00463">
    <property type="entry name" value="ZN2_CY6_FUNGAL_1"/>
    <property type="match status" value="1"/>
</dbReference>
<feature type="compositionally biased region" description="Basic and acidic residues" evidence="7">
    <location>
        <begin position="136"/>
        <end position="152"/>
    </location>
</feature>
<evidence type="ECO:0000256" key="7">
    <source>
        <dbReference type="SAM" id="MobiDB-lite"/>
    </source>
</evidence>
<dbReference type="SMART" id="SM00066">
    <property type="entry name" value="GAL4"/>
    <property type="match status" value="1"/>
</dbReference>
<evidence type="ECO:0000256" key="2">
    <source>
        <dbReference type="ARBA" id="ARBA00022723"/>
    </source>
</evidence>
<keyword evidence="4" id="KW-0238">DNA-binding</keyword>
<dbReference type="InterPro" id="IPR036864">
    <property type="entry name" value="Zn2-C6_fun-type_DNA-bd_sf"/>
</dbReference>
<keyword evidence="3" id="KW-0805">Transcription regulation</keyword>
<organism evidence="9 10">
    <name type="scientific">Cladophialophora chaetospira</name>
    <dbReference type="NCBI Taxonomy" id="386627"/>
    <lineage>
        <taxon>Eukaryota</taxon>
        <taxon>Fungi</taxon>
        <taxon>Dikarya</taxon>
        <taxon>Ascomycota</taxon>
        <taxon>Pezizomycotina</taxon>
        <taxon>Eurotiomycetes</taxon>
        <taxon>Chaetothyriomycetidae</taxon>
        <taxon>Chaetothyriales</taxon>
        <taxon>Herpotrichiellaceae</taxon>
        <taxon>Cladophialophora</taxon>
    </lineage>
</organism>
<gene>
    <name evidence="9" type="ORF">H2200_002023</name>
</gene>
<dbReference type="PROSITE" id="PS50048">
    <property type="entry name" value="ZN2_CY6_FUNGAL_2"/>
    <property type="match status" value="1"/>
</dbReference>
<sequence>MVERLSCTTCRIRKTKCDRVHPCTNCQQGGFECTFPTERRRPRDSRRQLAKRLEKIESKFSALAQVLASGKDDESGRTLGTHSRTDSTSELGRLSQSVGQLSISADQSRYSNNSLWASLSHEIAEMRDLLDDDNFHEENPEPAHESPQCKRRGETLVLPTTNLLPNPPSPELSFDQSRVLWAAYESNVAPLVKIFHLPSLNTLYHDLTWGHAHRNSRTKAVLGAVHFAAVVSMDSIDCENALNCPKAHLVHRYRCQAERAFGEAGLMNTSSVLVLQAFVLYLTSMRRCDDTWLVLNWTGLAVRIATSLGLHQDGTKLGLDSFAIEMRRRLWWHLMLLEADLSTGHGVDSLLYGLSSNTQMPSNLNDTDIQPGMVSIPKSRIGFTDMIPNLVRYEIMLSSHNILRRPDQSARDTINSNLEKKTKAIEELRQLLEERYLRYCSEAVPLQWATRQIAQMKCRMLYFSVCHVMRLHRAPTSSNPETQIVGDRLFSIAVDIVDSIYDLETNEETCHWEWYFRGDVQWPLLVYLLNEVIERPASPLVDHAWAVMKQARKHYHAGRLPEPQGTRGTRGMLFRPMKELTAKAFVVKEDVVLREEVHDNCVGTLAQAGQSNRGVDEGAGLQQLDRPITSDRRALDQRPADNELWSSDRLATFQNFWNSPELGFSTSSYTDFQMPPFITEEAFDNFLL</sequence>
<feature type="region of interest" description="Disordered" evidence="7">
    <location>
        <begin position="133"/>
        <end position="152"/>
    </location>
</feature>
<evidence type="ECO:0000259" key="8">
    <source>
        <dbReference type="PROSITE" id="PS50048"/>
    </source>
</evidence>
<dbReference type="GO" id="GO:0003677">
    <property type="term" value="F:DNA binding"/>
    <property type="evidence" value="ECO:0007669"/>
    <property type="project" value="UniProtKB-KW"/>
</dbReference>
<proteinExistence type="predicted"/>
<dbReference type="GO" id="GO:0008270">
    <property type="term" value="F:zinc ion binding"/>
    <property type="evidence" value="ECO:0007669"/>
    <property type="project" value="InterPro"/>
</dbReference>
<dbReference type="EMBL" id="JAPDRK010000003">
    <property type="protein sequence ID" value="KAJ9613887.1"/>
    <property type="molecule type" value="Genomic_DNA"/>
</dbReference>
<keyword evidence="5" id="KW-0804">Transcription</keyword>
<dbReference type="GO" id="GO:0006351">
    <property type="term" value="P:DNA-templated transcription"/>
    <property type="evidence" value="ECO:0007669"/>
    <property type="project" value="InterPro"/>
</dbReference>
<dbReference type="SUPFAM" id="SSF57701">
    <property type="entry name" value="Zn2/Cys6 DNA-binding domain"/>
    <property type="match status" value="1"/>
</dbReference>
<keyword evidence="10" id="KW-1185">Reference proteome</keyword>
<comment type="caution">
    <text evidence="9">The sequence shown here is derived from an EMBL/GenBank/DDBJ whole genome shotgun (WGS) entry which is preliminary data.</text>
</comment>
<keyword evidence="2" id="KW-0479">Metal-binding</keyword>
<dbReference type="InterPro" id="IPR007219">
    <property type="entry name" value="XnlR_reg_dom"/>
</dbReference>
<comment type="subcellular location">
    <subcellularLocation>
        <location evidence="1">Nucleus</location>
    </subcellularLocation>
</comment>
<dbReference type="Proteomes" id="UP001172673">
    <property type="component" value="Unassembled WGS sequence"/>
</dbReference>
<dbReference type="Gene3D" id="4.10.240.10">
    <property type="entry name" value="Zn(2)-C6 fungal-type DNA-binding domain"/>
    <property type="match status" value="1"/>
</dbReference>
<keyword evidence="6" id="KW-0539">Nucleus</keyword>
<accession>A0AA38XI43</accession>
<dbReference type="GO" id="GO:0005634">
    <property type="term" value="C:nucleus"/>
    <property type="evidence" value="ECO:0007669"/>
    <property type="project" value="UniProtKB-SubCell"/>
</dbReference>
<evidence type="ECO:0000256" key="6">
    <source>
        <dbReference type="ARBA" id="ARBA00023242"/>
    </source>
</evidence>
<feature type="region of interest" description="Disordered" evidence="7">
    <location>
        <begin position="68"/>
        <end position="93"/>
    </location>
</feature>
<dbReference type="SMART" id="SM00906">
    <property type="entry name" value="Fungal_trans"/>
    <property type="match status" value="1"/>
</dbReference>
<dbReference type="PANTHER" id="PTHR31001">
    <property type="entry name" value="UNCHARACTERIZED TRANSCRIPTIONAL REGULATORY PROTEIN"/>
    <property type="match status" value="1"/>
</dbReference>
<dbReference type="Pfam" id="PF00172">
    <property type="entry name" value="Zn_clus"/>
    <property type="match status" value="1"/>
</dbReference>
<evidence type="ECO:0000256" key="1">
    <source>
        <dbReference type="ARBA" id="ARBA00004123"/>
    </source>
</evidence>
<protein>
    <recommendedName>
        <fullName evidence="8">Zn(2)-C6 fungal-type domain-containing protein</fullName>
    </recommendedName>
</protein>
<evidence type="ECO:0000313" key="9">
    <source>
        <dbReference type="EMBL" id="KAJ9613887.1"/>
    </source>
</evidence>
<dbReference type="GO" id="GO:0000981">
    <property type="term" value="F:DNA-binding transcription factor activity, RNA polymerase II-specific"/>
    <property type="evidence" value="ECO:0007669"/>
    <property type="project" value="InterPro"/>
</dbReference>
<feature type="compositionally biased region" description="Polar residues" evidence="7">
    <location>
        <begin position="78"/>
        <end position="93"/>
    </location>
</feature>
<dbReference type="InterPro" id="IPR050613">
    <property type="entry name" value="Sec_Metabolite_Reg"/>
</dbReference>
<name>A0AA38XI43_9EURO</name>
<dbReference type="Pfam" id="PF04082">
    <property type="entry name" value="Fungal_trans"/>
    <property type="match status" value="1"/>
</dbReference>
<dbReference type="CDD" id="cd00067">
    <property type="entry name" value="GAL4"/>
    <property type="match status" value="1"/>
</dbReference>
<evidence type="ECO:0000256" key="3">
    <source>
        <dbReference type="ARBA" id="ARBA00023015"/>
    </source>
</evidence>
<dbReference type="InterPro" id="IPR001138">
    <property type="entry name" value="Zn2Cys6_DnaBD"/>
</dbReference>
<dbReference type="PANTHER" id="PTHR31001:SF77">
    <property type="entry name" value="TRANSCRIPTION FACTOR, PUTATIVE (AFU_ORTHOLOGUE AFUA_3G12940)-RELATED"/>
    <property type="match status" value="1"/>
</dbReference>
<evidence type="ECO:0000256" key="5">
    <source>
        <dbReference type="ARBA" id="ARBA00023163"/>
    </source>
</evidence>